<evidence type="ECO:0000313" key="2">
    <source>
        <dbReference type="Proteomes" id="UP000267017"/>
    </source>
</evidence>
<evidence type="ECO:0000313" key="1">
    <source>
        <dbReference type="EMBL" id="RRJ66229.1"/>
    </source>
</evidence>
<dbReference type="Proteomes" id="UP000267017">
    <property type="component" value="Unassembled WGS sequence"/>
</dbReference>
<reference evidence="1 2" key="1">
    <citation type="submission" date="2018-11" db="EMBL/GenBank/DDBJ databases">
        <title>Genome sequencing of Paenibacillus sp. KCOM 3021 (= ChDC PVNT-B20).</title>
        <authorList>
            <person name="Kook J.-K."/>
            <person name="Park S.-N."/>
            <person name="Lim Y.K."/>
        </authorList>
    </citation>
    <scope>NUCLEOTIDE SEQUENCE [LARGE SCALE GENOMIC DNA]</scope>
    <source>
        <strain evidence="1 2">KCOM 3021</strain>
    </source>
</reference>
<dbReference type="EMBL" id="RRCN01000001">
    <property type="protein sequence ID" value="RRJ66229.1"/>
    <property type="molecule type" value="Genomic_DNA"/>
</dbReference>
<proteinExistence type="predicted"/>
<dbReference type="OrthoDB" id="2547274at2"/>
<dbReference type="RefSeq" id="WP_128634019.1">
    <property type="nucleotide sequence ID" value="NZ_RRCN01000001.1"/>
</dbReference>
<name>A0A3P3U9I8_9BACL</name>
<accession>A0A3P3U9I8</accession>
<organism evidence="1 2">
    <name type="scientific">Paenibacillus oralis</name>
    <dbReference type="NCBI Taxonomy" id="2490856"/>
    <lineage>
        <taxon>Bacteria</taxon>
        <taxon>Bacillati</taxon>
        <taxon>Bacillota</taxon>
        <taxon>Bacilli</taxon>
        <taxon>Bacillales</taxon>
        <taxon>Paenibacillaceae</taxon>
        <taxon>Paenibacillus</taxon>
    </lineage>
</organism>
<protein>
    <submittedName>
        <fullName evidence="1">Uncharacterized protein</fullName>
    </submittedName>
</protein>
<dbReference type="AlphaFoldDB" id="A0A3P3U9I8"/>
<sequence length="653" mass="76266">MNHPSLLSGIVKEFIRQCPRRETVRNRIEVAQTLRQNGIPVFEALLDFQEKYGGMFYEFGGLKDQSFVLDAMGPSLYGGGLPKVMKYGDEEVVECLYFRDIYWGRSCYMDRYGALYVLLVNGELMFFENRAETFIENQAILYGLLGKQKQWVTSTVYESQVSAWISNAAPAPILLTPSHQEASQWWKSPDERLYVHIQRVKGKDVTGTAYAAEADDLSQLTSRDVYSAQGFPFHCYYYPEKKLLYTGDIRQQYYFNRKLYNTGDYAKVTIAHVRDTKEMRLYLTGQKNYPVERPIEDFLLKLPALELPAGDYDDTLIGYAREQGDEMILKLISHIADMEYRDLPGRSAAEQMVDGLLYREFLRRMALFADSYSISAHPLYFNAQKLVERPDEYEQVEEDYAVLRRMRGASPSFISRMALFYMKRAREGNEAARRAYRVYEPLLLMYGIGGYILKEHGFIEVGGGAFHQGSWRNHIGKEPIEDLYRRIEQAWKHRNREYALEEIRRIKWDQKTARTGRLSAENNVENSEMLRARFNRLELRLGLSPDDVEESDDPAWEGERLMPALLKARLKLRKFSGTVAPLICEKYVRWSMLLDRQHPVSLQNPCLYEPFLELLREQDNIEEWDKRAAVLLQLFEREPMVNYADYLRSKHQS</sequence>
<comment type="caution">
    <text evidence="1">The sequence shown here is derived from an EMBL/GenBank/DDBJ whole genome shotgun (WGS) entry which is preliminary data.</text>
</comment>
<gene>
    <name evidence="1" type="ORF">EHV15_27410</name>
</gene>
<keyword evidence="2" id="KW-1185">Reference proteome</keyword>